<dbReference type="PROSITE" id="PS51257">
    <property type="entry name" value="PROKAR_LIPOPROTEIN"/>
    <property type="match status" value="1"/>
</dbReference>
<protein>
    <recommendedName>
        <fullName evidence="3">Zinc finger GRF-type domain-containing protein</fullName>
    </recommendedName>
</protein>
<dbReference type="HOGENOM" id="CLU_2077159_0_0_1"/>
<proteinExistence type="predicted"/>
<dbReference type="Gramene" id="ONI21494">
    <property type="protein sequence ID" value="ONI21494"/>
    <property type="gene ID" value="PRUPE_2G069800"/>
</dbReference>
<evidence type="ECO:0000313" key="1">
    <source>
        <dbReference type="EMBL" id="ONI21494.1"/>
    </source>
</evidence>
<evidence type="ECO:0000313" key="2">
    <source>
        <dbReference type="Proteomes" id="UP000006882"/>
    </source>
</evidence>
<dbReference type="Proteomes" id="UP000006882">
    <property type="component" value="Chromosome G2"/>
</dbReference>
<dbReference type="EMBL" id="CM007652">
    <property type="protein sequence ID" value="ONI21494.1"/>
    <property type="molecule type" value="Genomic_DNA"/>
</dbReference>
<organism evidence="1 2">
    <name type="scientific">Prunus persica</name>
    <name type="common">Peach</name>
    <name type="synonym">Amygdalus persica</name>
    <dbReference type="NCBI Taxonomy" id="3760"/>
    <lineage>
        <taxon>Eukaryota</taxon>
        <taxon>Viridiplantae</taxon>
        <taxon>Streptophyta</taxon>
        <taxon>Embryophyta</taxon>
        <taxon>Tracheophyta</taxon>
        <taxon>Spermatophyta</taxon>
        <taxon>Magnoliopsida</taxon>
        <taxon>eudicotyledons</taxon>
        <taxon>Gunneridae</taxon>
        <taxon>Pentapetalae</taxon>
        <taxon>rosids</taxon>
        <taxon>fabids</taxon>
        <taxon>Rosales</taxon>
        <taxon>Rosaceae</taxon>
        <taxon>Amygdaloideae</taxon>
        <taxon>Amygdaleae</taxon>
        <taxon>Prunus</taxon>
    </lineage>
</organism>
<gene>
    <name evidence="1" type="ORF">PRUPE_2G069800</name>
</gene>
<reference evidence="1 2" key="1">
    <citation type="journal article" date="2013" name="Nat. Genet.">
        <title>The high-quality draft genome of peach (Prunus persica) identifies unique patterns of genetic diversity, domestication and genome evolution.</title>
        <authorList>
            <consortium name="International Peach Genome Initiative"/>
            <person name="Verde I."/>
            <person name="Abbott A.G."/>
            <person name="Scalabrin S."/>
            <person name="Jung S."/>
            <person name="Shu S."/>
            <person name="Marroni F."/>
            <person name="Zhebentyayeva T."/>
            <person name="Dettori M.T."/>
            <person name="Grimwood J."/>
            <person name="Cattonaro F."/>
            <person name="Zuccolo A."/>
            <person name="Rossini L."/>
            <person name="Jenkins J."/>
            <person name="Vendramin E."/>
            <person name="Meisel L.A."/>
            <person name="Decroocq V."/>
            <person name="Sosinski B."/>
            <person name="Prochnik S."/>
            <person name="Mitros T."/>
            <person name="Policriti A."/>
            <person name="Cipriani G."/>
            <person name="Dondini L."/>
            <person name="Ficklin S."/>
            <person name="Goodstein D.M."/>
            <person name="Xuan P."/>
            <person name="Del Fabbro C."/>
            <person name="Aramini V."/>
            <person name="Copetti D."/>
            <person name="Gonzalez S."/>
            <person name="Horner D.S."/>
            <person name="Falchi R."/>
            <person name="Lucas S."/>
            <person name="Mica E."/>
            <person name="Maldonado J."/>
            <person name="Lazzari B."/>
            <person name="Bielenberg D."/>
            <person name="Pirona R."/>
            <person name="Miculan M."/>
            <person name="Barakat A."/>
            <person name="Testolin R."/>
            <person name="Stella A."/>
            <person name="Tartarini S."/>
            <person name="Tonutti P."/>
            <person name="Arus P."/>
            <person name="Orellana A."/>
            <person name="Wells C."/>
            <person name="Main D."/>
            <person name="Vizzotto G."/>
            <person name="Silva H."/>
            <person name="Salamini F."/>
            <person name="Schmutz J."/>
            <person name="Morgante M."/>
            <person name="Rokhsar D.S."/>
        </authorList>
    </citation>
    <scope>NUCLEOTIDE SEQUENCE [LARGE SCALE GENOMIC DNA]</scope>
    <source>
        <strain evidence="2">cv. Nemared</strain>
    </source>
</reference>
<name>M5X1L3_PRUPE</name>
<sequence length="118" mass="13443">MTLRLVTLLPSPSLESLSDDLAYPTWLFLLSCWFFADVDYFGPTNPKPEPTYLQLTSSSRHSTETRETLNPISNLNQMRAPFSSCGKRARVLTSWTDTNPSRRFCDCANYGVSLLWLD</sequence>
<dbReference type="AlphaFoldDB" id="M5X1L3"/>
<accession>M5X1L3</accession>
<keyword evidence="2" id="KW-1185">Reference proteome</keyword>
<evidence type="ECO:0008006" key="3">
    <source>
        <dbReference type="Google" id="ProtNLM"/>
    </source>
</evidence>